<feature type="region of interest" description="Disordered" evidence="1">
    <location>
        <begin position="84"/>
        <end position="120"/>
    </location>
</feature>
<name>A0A508X998_9HYPH</name>
<dbReference type="Proteomes" id="UP000507954">
    <property type="component" value="Unassembled WGS sequence"/>
</dbReference>
<sequence length="120" mass="13009">MAFAHVGAPLMVDSFAGGGGASIGIEIALGRSPDLAINHDPDALALHAASHPETHHLSENVYRVDPLDHLKGKHIGLAWFSPRAHPEERRPRRCRHHGERRGVQGSWAAGRDRSRADAVP</sequence>
<feature type="compositionally biased region" description="Basic and acidic residues" evidence="1">
    <location>
        <begin position="110"/>
        <end position="120"/>
    </location>
</feature>
<accession>A0A508X998</accession>
<dbReference type="InterPro" id="IPR029063">
    <property type="entry name" value="SAM-dependent_MTases_sf"/>
</dbReference>
<evidence type="ECO:0000256" key="1">
    <source>
        <dbReference type="SAM" id="MobiDB-lite"/>
    </source>
</evidence>
<dbReference type="EMBL" id="CABFNB010000129">
    <property type="protein sequence ID" value="VTZ64463.1"/>
    <property type="molecule type" value="Genomic_DNA"/>
</dbReference>
<proteinExistence type="predicted"/>
<gene>
    <name evidence="2" type="ORF">EMEDMD4_600009</name>
</gene>
<evidence type="ECO:0008006" key="4">
    <source>
        <dbReference type="Google" id="ProtNLM"/>
    </source>
</evidence>
<protein>
    <recommendedName>
        <fullName evidence="4">DNA methylase</fullName>
    </recommendedName>
</protein>
<dbReference type="SUPFAM" id="SSF53335">
    <property type="entry name" value="S-adenosyl-L-methionine-dependent methyltransferases"/>
    <property type="match status" value="1"/>
</dbReference>
<reference evidence="2 3" key="1">
    <citation type="submission" date="2019-06" db="EMBL/GenBank/DDBJ databases">
        <authorList>
            <person name="Le Quere A."/>
            <person name="Colella S."/>
        </authorList>
    </citation>
    <scope>NUCLEOTIDE SEQUENCE [LARGE SCALE GENOMIC DNA]</scope>
    <source>
        <strain evidence="2">EmedicaeMD41</strain>
    </source>
</reference>
<evidence type="ECO:0000313" key="3">
    <source>
        <dbReference type="Proteomes" id="UP000507954"/>
    </source>
</evidence>
<evidence type="ECO:0000313" key="2">
    <source>
        <dbReference type="EMBL" id="VTZ64463.1"/>
    </source>
</evidence>
<dbReference type="Gene3D" id="3.40.50.150">
    <property type="entry name" value="Vaccinia Virus protein VP39"/>
    <property type="match status" value="1"/>
</dbReference>
<organism evidence="2 3">
    <name type="scientific">Sinorhizobium medicae</name>
    <dbReference type="NCBI Taxonomy" id="110321"/>
    <lineage>
        <taxon>Bacteria</taxon>
        <taxon>Pseudomonadati</taxon>
        <taxon>Pseudomonadota</taxon>
        <taxon>Alphaproteobacteria</taxon>
        <taxon>Hyphomicrobiales</taxon>
        <taxon>Rhizobiaceae</taxon>
        <taxon>Sinorhizobium/Ensifer group</taxon>
        <taxon>Sinorhizobium</taxon>
    </lineage>
</organism>
<dbReference type="AlphaFoldDB" id="A0A508X998"/>